<dbReference type="GO" id="GO:0043657">
    <property type="term" value="C:host cell"/>
    <property type="evidence" value="ECO:0007669"/>
    <property type="project" value="UniProtKB-SubCell"/>
</dbReference>
<reference evidence="11 13" key="1">
    <citation type="submission" date="2024-09" db="EMBL/GenBank/DDBJ databases">
        <title>Genome sequencing and assembly of Phytophthora oleae, isolate VK10A, causative agent of rot of olive drupes.</title>
        <authorList>
            <person name="Conti Taguali S."/>
            <person name="Riolo M."/>
            <person name="La Spada F."/>
            <person name="Cacciola S.O."/>
            <person name="Dionisio G."/>
        </authorList>
    </citation>
    <scope>NUCLEOTIDE SEQUENCE [LARGE SCALE GENOMIC DNA]</scope>
    <source>
        <strain evidence="11 13">VK10A</strain>
    </source>
</reference>
<evidence type="ECO:0000256" key="7">
    <source>
        <dbReference type="SAM" id="MobiDB-lite"/>
    </source>
</evidence>
<keyword evidence="4" id="KW-0964">Secreted</keyword>
<comment type="caution">
    <text evidence="11">The sequence shown here is derived from an EMBL/GenBank/DDBJ whole genome shotgun (WGS) entry which is preliminary data.</text>
</comment>
<keyword evidence="8" id="KW-0812">Transmembrane</keyword>
<evidence type="ECO:0000256" key="8">
    <source>
        <dbReference type="SAM" id="Phobius"/>
    </source>
</evidence>
<dbReference type="InterPro" id="IPR040786">
    <property type="entry name" value="RXLR_WY"/>
</dbReference>
<comment type="subcellular location">
    <subcellularLocation>
        <location evidence="1">Host cell</location>
    </subcellularLocation>
    <subcellularLocation>
        <location evidence="2">Secreted</location>
    </subcellularLocation>
</comment>
<dbReference type="AlphaFoldDB" id="A0ABD3FF02"/>
<proteinExistence type="inferred from homology"/>
<gene>
    <name evidence="11" type="ORF">V7S43_011461</name>
    <name evidence="12" type="ORF">V7S43_011464</name>
</gene>
<evidence type="ECO:0000259" key="9">
    <source>
        <dbReference type="Pfam" id="PF18634"/>
    </source>
</evidence>
<protein>
    <recommendedName>
        <fullName evidence="14">RXLR phytopathogen effector protein WY-domain domain-containing protein</fullName>
    </recommendedName>
</protein>
<evidence type="ECO:0000313" key="12">
    <source>
        <dbReference type="EMBL" id="KAL3663577.1"/>
    </source>
</evidence>
<feature type="domain" description="RXLR phytopathogen effector protein WY-domain" evidence="9">
    <location>
        <begin position="234"/>
        <end position="283"/>
    </location>
</feature>
<dbReference type="InterPro" id="IPR054463">
    <property type="entry name" value="PexRD54_WY"/>
</dbReference>
<evidence type="ECO:0000313" key="13">
    <source>
        <dbReference type="Proteomes" id="UP001632037"/>
    </source>
</evidence>
<feature type="domain" description="RXLR phytopathogen effector protein WY-domain" evidence="9">
    <location>
        <begin position="135"/>
        <end position="184"/>
    </location>
</feature>
<evidence type="ECO:0000256" key="6">
    <source>
        <dbReference type="ARBA" id="ARBA00023026"/>
    </source>
</evidence>
<evidence type="ECO:0000313" key="11">
    <source>
        <dbReference type="EMBL" id="KAL3663574.1"/>
    </source>
</evidence>
<evidence type="ECO:0000256" key="1">
    <source>
        <dbReference type="ARBA" id="ARBA00004340"/>
    </source>
</evidence>
<dbReference type="GO" id="GO:0005576">
    <property type="term" value="C:extracellular region"/>
    <property type="evidence" value="ECO:0007669"/>
    <property type="project" value="UniProtKB-SubCell"/>
</dbReference>
<dbReference type="Pfam" id="PF18634">
    <property type="entry name" value="RXLR_WY"/>
    <property type="match status" value="3"/>
</dbReference>
<name>A0ABD3FF02_9STRA</name>
<keyword evidence="5" id="KW-0732">Signal</keyword>
<keyword evidence="13" id="KW-1185">Reference proteome</keyword>
<keyword evidence="8" id="KW-1133">Transmembrane helix</keyword>
<organism evidence="11 13">
    <name type="scientific">Phytophthora oleae</name>
    <dbReference type="NCBI Taxonomy" id="2107226"/>
    <lineage>
        <taxon>Eukaryota</taxon>
        <taxon>Sar</taxon>
        <taxon>Stramenopiles</taxon>
        <taxon>Oomycota</taxon>
        <taxon>Peronosporomycetes</taxon>
        <taxon>Peronosporales</taxon>
        <taxon>Peronosporaceae</taxon>
        <taxon>Phytophthora</taxon>
    </lineage>
</organism>
<evidence type="ECO:0000256" key="4">
    <source>
        <dbReference type="ARBA" id="ARBA00022525"/>
    </source>
</evidence>
<feature type="domain" description="RXLR phytopathogen effector protein WY-domain" evidence="9">
    <location>
        <begin position="340"/>
        <end position="391"/>
    </location>
</feature>
<dbReference type="Proteomes" id="UP001632037">
    <property type="component" value="Unassembled WGS sequence"/>
</dbReference>
<evidence type="ECO:0000256" key="2">
    <source>
        <dbReference type="ARBA" id="ARBA00004613"/>
    </source>
</evidence>
<comment type="similarity">
    <text evidence="3">Belongs to the RxLR effector family.</text>
</comment>
<dbReference type="Pfam" id="PF22748">
    <property type="entry name" value="PexRD54_WY"/>
    <property type="match status" value="2"/>
</dbReference>
<keyword evidence="6" id="KW-0843">Virulence</keyword>
<feature type="region of interest" description="Disordered" evidence="7">
    <location>
        <begin position="48"/>
        <end position="67"/>
    </location>
</feature>
<feature type="transmembrane region" description="Helical" evidence="8">
    <location>
        <begin position="7"/>
        <end position="25"/>
    </location>
</feature>
<evidence type="ECO:0000256" key="5">
    <source>
        <dbReference type="ARBA" id="ARBA00022729"/>
    </source>
</evidence>
<evidence type="ECO:0000259" key="10">
    <source>
        <dbReference type="Pfam" id="PF22748"/>
    </source>
</evidence>
<dbReference type="EMBL" id="JBIMZQ010000027">
    <property type="protein sequence ID" value="KAL3663577.1"/>
    <property type="molecule type" value="Genomic_DNA"/>
</dbReference>
<feature type="domain" description="RxLR effector PexRD54 WY" evidence="10">
    <location>
        <begin position="196"/>
        <end position="231"/>
    </location>
</feature>
<keyword evidence="8" id="KW-0472">Membrane</keyword>
<accession>A0ABD3FF02</accession>
<sequence>MRYGSGILLGIVVFFAGITVISSLVDIDGNASTVPHADDIKASSSRSLRSYTGGADEGDEGSEERVGAGDVSLKLEKWVNKLFTGTSSTEKAAIKTLLNSKVHPKDLFGTLRLSASAAKLDDNPELVQWFRLAAAYRRKNGEQALPDLEIYYILLRQHQANEVTSLIQSLKKTPGLKKLATSMENSLSGSWINKNLKLETDPKALFNTLRLKEAGVKLDETPVFHQWLKYVDSYRTTKGNHWFDDMEMLNLFRKTMPEQNVVTLLHLLRQTPRMTNRADEMQRFLFLESQSSHQLMLNVWLKAQERPEKVYNILRLANVDMNGFDNNAMIIQWLRYTKLFRDKAPSHSFSGVQTVRFLKKERPFQSDWEFATLFQVLKETPDLKRQAENMQTYLFRQWLGGDFDPKSVASMLAIPHPVNVVLLPKNDPIHLTWEAFTLYFAKYKGGEAMLKKVKAAFANENPRGALAATIKSR</sequence>
<evidence type="ECO:0008006" key="14">
    <source>
        <dbReference type="Google" id="ProtNLM"/>
    </source>
</evidence>
<feature type="domain" description="RxLR effector PexRD54 WY" evidence="10">
    <location>
        <begin position="93"/>
        <end position="131"/>
    </location>
</feature>
<dbReference type="EMBL" id="JBIMZQ010000027">
    <property type="protein sequence ID" value="KAL3663574.1"/>
    <property type="molecule type" value="Genomic_DNA"/>
</dbReference>
<evidence type="ECO:0000256" key="3">
    <source>
        <dbReference type="ARBA" id="ARBA00010400"/>
    </source>
</evidence>